<keyword evidence="4 5" id="KW-0238">DNA-binding</keyword>
<dbReference type="SUPFAM" id="SSF57716">
    <property type="entry name" value="Glucocorticoid receptor-like (DNA-binding domain)"/>
    <property type="match status" value="1"/>
</dbReference>
<gene>
    <name evidence="8" type="primary">LOC108557287</name>
</gene>
<evidence type="ECO:0000256" key="1">
    <source>
        <dbReference type="ARBA" id="ARBA00022723"/>
    </source>
</evidence>
<dbReference type="PROSITE" id="PS50950">
    <property type="entry name" value="ZF_THAP"/>
    <property type="match status" value="1"/>
</dbReference>
<evidence type="ECO:0000313" key="8">
    <source>
        <dbReference type="RefSeq" id="XP_017769225.1"/>
    </source>
</evidence>
<dbReference type="InterPro" id="IPR006612">
    <property type="entry name" value="THAP_Znf"/>
</dbReference>
<proteinExistence type="predicted"/>
<reference evidence="8" key="1">
    <citation type="submission" date="2025-08" db="UniProtKB">
        <authorList>
            <consortium name="RefSeq"/>
        </authorList>
    </citation>
    <scope>IDENTIFICATION</scope>
    <source>
        <tissue evidence="8">Whole Larva</tissue>
    </source>
</reference>
<evidence type="ECO:0000256" key="3">
    <source>
        <dbReference type="ARBA" id="ARBA00022833"/>
    </source>
</evidence>
<sequence length="307" mass="35931">MPSCCCVHGCKTNKYDNVRMRIFPSVDSPLFEQWKMATMNPSLLNMDNQKIRKKMKVCNLHFSEKYRLKPVFLKYDFPKLTENIIKVEVLPENKNVDHINRIICNNITFNDDTDINMDHSYCTKVAENNDFQINSHVVQQMSVDEKSAVNDINEQQNQSISTKLHSCFTEAENNDSEIMRNSHEEDVTPKMIVDAKALENVRRRTKLLNRQYYLEKLVKKYKAECKEFSNFKNMNGSVQNFFRSQLRNAGKRSRGENYTLEDKVLALSIYKHSTSCYKFLSRIFTLPSLTTVMNFNKQIKIETGLNV</sequence>
<evidence type="ECO:0000313" key="7">
    <source>
        <dbReference type="Proteomes" id="UP000695000"/>
    </source>
</evidence>
<dbReference type="GeneID" id="108557287"/>
<evidence type="ECO:0000256" key="5">
    <source>
        <dbReference type="PROSITE-ProRule" id="PRU00309"/>
    </source>
</evidence>
<evidence type="ECO:0000256" key="2">
    <source>
        <dbReference type="ARBA" id="ARBA00022771"/>
    </source>
</evidence>
<dbReference type="RefSeq" id="XP_017769225.1">
    <property type="nucleotide sequence ID" value="XM_017913736.1"/>
</dbReference>
<dbReference type="Proteomes" id="UP000695000">
    <property type="component" value="Unplaced"/>
</dbReference>
<protein>
    <submittedName>
        <fullName evidence="8">Uncharacterized protein LOC108557287</fullName>
    </submittedName>
</protein>
<name>A0ABM1M3S5_NICVS</name>
<evidence type="ECO:0000256" key="4">
    <source>
        <dbReference type="ARBA" id="ARBA00023125"/>
    </source>
</evidence>
<keyword evidence="1" id="KW-0479">Metal-binding</keyword>
<accession>A0ABM1M3S5</accession>
<evidence type="ECO:0000259" key="6">
    <source>
        <dbReference type="PROSITE" id="PS50950"/>
    </source>
</evidence>
<dbReference type="Pfam" id="PF05485">
    <property type="entry name" value="THAP"/>
    <property type="match status" value="1"/>
</dbReference>
<keyword evidence="2 5" id="KW-0863">Zinc-finger</keyword>
<organism evidence="7 8">
    <name type="scientific">Nicrophorus vespilloides</name>
    <name type="common">Boreal carrion beetle</name>
    <dbReference type="NCBI Taxonomy" id="110193"/>
    <lineage>
        <taxon>Eukaryota</taxon>
        <taxon>Metazoa</taxon>
        <taxon>Ecdysozoa</taxon>
        <taxon>Arthropoda</taxon>
        <taxon>Hexapoda</taxon>
        <taxon>Insecta</taxon>
        <taxon>Pterygota</taxon>
        <taxon>Neoptera</taxon>
        <taxon>Endopterygota</taxon>
        <taxon>Coleoptera</taxon>
        <taxon>Polyphaga</taxon>
        <taxon>Staphyliniformia</taxon>
        <taxon>Silphidae</taxon>
        <taxon>Nicrophorinae</taxon>
        <taxon>Nicrophorus</taxon>
    </lineage>
</organism>
<keyword evidence="3" id="KW-0862">Zinc</keyword>
<keyword evidence="7" id="KW-1185">Reference proteome</keyword>
<feature type="domain" description="THAP-type" evidence="6">
    <location>
        <begin position="1"/>
        <end position="77"/>
    </location>
</feature>